<keyword evidence="17" id="KW-1185">Reference proteome</keyword>
<dbReference type="Gene3D" id="3.40.50.11030">
    <property type="entry name" value="Threonylcarbamoyl-AMP synthase, C-terminal domain"/>
    <property type="match status" value="1"/>
</dbReference>
<dbReference type="Proteomes" id="UP000186364">
    <property type="component" value="Unassembled WGS sequence"/>
</dbReference>
<evidence type="ECO:0000256" key="2">
    <source>
        <dbReference type="ARBA" id="ARBA00007663"/>
    </source>
</evidence>
<reference evidence="16 17" key="1">
    <citation type="submission" date="2016-09" db="EMBL/GenBank/DDBJ databases">
        <title>Rhizobium sp. nov., a novel species isolated from the rice rhizosphere.</title>
        <authorList>
            <person name="Zhao J."/>
            <person name="Zhang X."/>
        </authorList>
    </citation>
    <scope>NUCLEOTIDE SEQUENCE [LARGE SCALE GENOMIC DNA]</scope>
    <source>
        <strain evidence="16 17">1.7048</strain>
    </source>
</reference>
<feature type="domain" description="YrdC-like" evidence="15">
    <location>
        <begin position="12"/>
        <end position="202"/>
    </location>
</feature>
<evidence type="ECO:0000256" key="3">
    <source>
        <dbReference type="ARBA" id="ARBA00012584"/>
    </source>
</evidence>
<dbReference type="InterPro" id="IPR017945">
    <property type="entry name" value="DHBP_synth_RibB-like_a/b_dom"/>
</dbReference>
<dbReference type="InterPro" id="IPR006070">
    <property type="entry name" value="Sua5-like_dom"/>
</dbReference>
<dbReference type="Gene3D" id="3.90.870.10">
    <property type="entry name" value="DHBP synthase"/>
    <property type="match status" value="1"/>
</dbReference>
<dbReference type="PROSITE" id="PS51163">
    <property type="entry name" value="YRDC"/>
    <property type="match status" value="1"/>
</dbReference>
<feature type="binding site" evidence="14">
    <location>
        <position position="61"/>
    </location>
    <ligand>
        <name>ATP</name>
        <dbReference type="ChEBI" id="CHEBI:30616"/>
    </ligand>
</feature>
<sequence length="328" mass="34384">MAEIIDTAAEPDRALSRGVEVLSSGRPVAIPTETVYGLAADATRAEAVLSIYETKGRPRFNPLIAHVGDMAMAERHAVFDPISRRLAERFWPGPLTLVLPLRRDPGDGVAIDPLASAGLDTIGLRMPDGFARRLISAFGRPLAAPSANTSGRISPTMATHVAEDLGEKIALILDGGPCPVGVESTIVKVDGKTLTLLRPGGLDAAEIERVSGHALTRLETPGATILAPGMLASHYAPDALVRLDVTQVRPGEALIRFGSAPVPGEEQAAIVIELSRTGDLRTAAARLFSALKEADRQAHAGIAVTPIPGDGLGEAIRDRLMRAAAPRG</sequence>
<dbReference type="GO" id="GO:0061710">
    <property type="term" value="F:L-threonylcarbamoyladenylate synthase"/>
    <property type="evidence" value="ECO:0007669"/>
    <property type="project" value="UniProtKB-EC"/>
</dbReference>
<evidence type="ECO:0000256" key="5">
    <source>
        <dbReference type="ARBA" id="ARBA00022490"/>
    </source>
</evidence>
<keyword evidence="6 13" id="KW-0808">Transferase</keyword>
<feature type="binding site" evidence="14">
    <location>
        <position position="66"/>
    </location>
    <ligand>
        <name>L-threonine</name>
        <dbReference type="ChEBI" id="CHEBI:57926"/>
    </ligand>
</feature>
<keyword evidence="8 13" id="KW-0548">Nucleotidyltransferase</keyword>
<evidence type="ECO:0000256" key="14">
    <source>
        <dbReference type="PIRSR" id="PIRSR004930-1"/>
    </source>
</evidence>
<comment type="similarity">
    <text evidence="2 13">Belongs to the SUA5 family.</text>
</comment>
<dbReference type="GO" id="GO:0008033">
    <property type="term" value="P:tRNA processing"/>
    <property type="evidence" value="ECO:0007669"/>
    <property type="project" value="UniProtKB-KW"/>
</dbReference>
<evidence type="ECO:0000256" key="7">
    <source>
        <dbReference type="ARBA" id="ARBA00022694"/>
    </source>
</evidence>
<proteinExistence type="inferred from homology"/>
<dbReference type="OrthoDB" id="9814580at2"/>
<dbReference type="InterPro" id="IPR005145">
    <property type="entry name" value="Sua5_C"/>
</dbReference>
<dbReference type="InterPro" id="IPR010923">
    <property type="entry name" value="T(6)A37_SUA5"/>
</dbReference>
<dbReference type="PANTHER" id="PTHR17490:SF16">
    <property type="entry name" value="THREONYLCARBAMOYL-AMP SYNTHASE"/>
    <property type="match status" value="1"/>
</dbReference>
<comment type="catalytic activity">
    <reaction evidence="12 13">
        <text>L-threonine + hydrogencarbonate + ATP = L-threonylcarbamoyladenylate + diphosphate + H2O</text>
        <dbReference type="Rhea" id="RHEA:36407"/>
        <dbReference type="ChEBI" id="CHEBI:15377"/>
        <dbReference type="ChEBI" id="CHEBI:17544"/>
        <dbReference type="ChEBI" id="CHEBI:30616"/>
        <dbReference type="ChEBI" id="CHEBI:33019"/>
        <dbReference type="ChEBI" id="CHEBI:57926"/>
        <dbReference type="ChEBI" id="CHEBI:73682"/>
        <dbReference type="EC" id="2.7.7.87"/>
    </reaction>
</comment>
<keyword evidence="7 13" id="KW-0819">tRNA processing</keyword>
<dbReference type="GO" id="GO:0006450">
    <property type="term" value="P:regulation of translational fidelity"/>
    <property type="evidence" value="ECO:0007669"/>
    <property type="project" value="TreeGrafter"/>
</dbReference>
<dbReference type="PIRSF" id="PIRSF004930">
    <property type="entry name" value="Tln_factor_SUA5"/>
    <property type="match status" value="1"/>
</dbReference>
<keyword evidence="5 13" id="KW-0963">Cytoplasm</keyword>
<evidence type="ECO:0000313" key="16">
    <source>
        <dbReference type="EMBL" id="OLP58702.1"/>
    </source>
</evidence>
<evidence type="ECO:0000256" key="9">
    <source>
        <dbReference type="ARBA" id="ARBA00022741"/>
    </source>
</evidence>
<dbReference type="SUPFAM" id="SSF55821">
    <property type="entry name" value="YrdC/RibB"/>
    <property type="match status" value="1"/>
</dbReference>
<feature type="binding site" evidence="14">
    <location>
        <position position="125"/>
    </location>
    <ligand>
        <name>L-threonine</name>
        <dbReference type="ChEBI" id="CHEBI:57926"/>
    </ligand>
</feature>
<feature type="binding site" evidence="14">
    <location>
        <position position="144"/>
    </location>
    <ligand>
        <name>ATP</name>
        <dbReference type="ChEBI" id="CHEBI:30616"/>
    </ligand>
</feature>
<comment type="subcellular location">
    <subcellularLocation>
        <location evidence="1 13">Cytoplasm</location>
    </subcellularLocation>
</comment>
<evidence type="ECO:0000256" key="1">
    <source>
        <dbReference type="ARBA" id="ARBA00004496"/>
    </source>
</evidence>
<protein>
    <recommendedName>
        <fullName evidence="4 13">Threonylcarbamoyl-AMP synthase</fullName>
        <shortName evidence="13">TC-AMP synthase</shortName>
        <ecNumber evidence="3 13">2.7.7.87</ecNumber>
    </recommendedName>
    <alternativeName>
        <fullName evidence="11 13">L-threonylcarbamoyladenylate synthase</fullName>
    </alternativeName>
</protein>
<evidence type="ECO:0000313" key="17">
    <source>
        <dbReference type="Proteomes" id="UP000186364"/>
    </source>
</evidence>
<evidence type="ECO:0000256" key="4">
    <source>
        <dbReference type="ARBA" id="ARBA00015492"/>
    </source>
</evidence>
<evidence type="ECO:0000256" key="8">
    <source>
        <dbReference type="ARBA" id="ARBA00022695"/>
    </source>
</evidence>
<evidence type="ECO:0000256" key="10">
    <source>
        <dbReference type="ARBA" id="ARBA00022840"/>
    </source>
</evidence>
<feature type="binding site" evidence="14">
    <location>
        <position position="198"/>
    </location>
    <ligand>
        <name>ATP</name>
        <dbReference type="ChEBI" id="CHEBI:30616"/>
    </ligand>
</feature>
<dbReference type="InterPro" id="IPR038385">
    <property type="entry name" value="Sua5/YwlC_C"/>
</dbReference>
<feature type="binding site" evidence="14">
    <location>
        <position position="235"/>
    </location>
    <ligand>
        <name>ATP</name>
        <dbReference type="ChEBI" id="CHEBI:30616"/>
    </ligand>
</feature>
<evidence type="ECO:0000259" key="15">
    <source>
        <dbReference type="PROSITE" id="PS51163"/>
    </source>
</evidence>
<feature type="binding site" evidence="14">
    <location>
        <position position="154"/>
    </location>
    <ligand>
        <name>ATP</name>
        <dbReference type="ChEBI" id="CHEBI:30616"/>
    </ligand>
</feature>
<dbReference type="NCBIfam" id="TIGR00057">
    <property type="entry name" value="L-threonylcarbamoyladenylate synthase"/>
    <property type="match status" value="1"/>
</dbReference>
<name>A0A1Q9ATD4_9HYPH</name>
<keyword evidence="10 13" id="KW-0067">ATP-binding</keyword>
<organism evidence="16 17">
    <name type="scientific">Xaviernesmea oryzae</name>
    <dbReference type="NCBI Taxonomy" id="464029"/>
    <lineage>
        <taxon>Bacteria</taxon>
        <taxon>Pseudomonadati</taxon>
        <taxon>Pseudomonadota</taxon>
        <taxon>Alphaproteobacteria</taxon>
        <taxon>Hyphomicrobiales</taxon>
        <taxon>Rhizobiaceae</taxon>
        <taxon>Rhizobium/Agrobacterium group</taxon>
        <taxon>Xaviernesmea</taxon>
    </lineage>
</organism>
<comment type="function">
    <text evidence="13">Required for the formation of a threonylcarbamoyl group on adenosine at position 37 (t(6)A37) in tRNAs that read codons beginning with adenine.</text>
</comment>
<feature type="binding site" evidence="14">
    <location>
        <position position="146"/>
    </location>
    <ligand>
        <name>ATP</name>
        <dbReference type="ChEBI" id="CHEBI:30616"/>
    </ligand>
</feature>
<dbReference type="PANTHER" id="PTHR17490">
    <property type="entry name" value="SUA5"/>
    <property type="match status" value="1"/>
</dbReference>
<dbReference type="EMBL" id="MKIP01000057">
    <property type="protein sequence ID" value="OLP58702.1"/>
    <property type="molecule type" value="Genomic_DNA"/>
</dbReference>
<dbReference type="GO" id="GO:0005524">
    <property type="term" value="F:ATP binding"/>
    <property type="evidence" value="ECO:0007669"/>
    <property type="project" value="UniProtKB-UniRule"/>
</dbReference>
<dbReference type="RefSeq" id="WP_075629126.1">
    <property type="nucleotide sequence ID" value="NZ_FOAM01000003.1"/>
</dbReference>
<dbReference type="Pfam" id="PF01300">
    <property type="entry name" value="Sua5_yciO_yrdC"/>
    <property type="match status" value="1"/>
</dbReference>
<feature type="binding site" evidence="14">
    <location>
        <position position="34"/>
    </location>
    <ligand>
        <name>L-threonine</name>
        <dbReference type="ChEBI" id="CHEBI:57926"/>
    </ligand>
</feature>
<feature type="binding site" evidence="14">
    <location>
        <position position="57"/>
    </location>
    <ligand>
        <name>ATP</name>
        <dbReference type="ChEBI" id="CHEBI:30616"/>
    </ligand>
</feature>
<evidence type="ECO:0000256" key="13">
    <source>
        <dbReference type="PIRNR" id="PIRNR004930"/>
    </source>
</evidence>
<dbReference type="GO" id="GO:0000049">
    <property type="term" value="F:tRNA binding"/>
    <property type="evidence" value="ECO:0007669"/>
    <property type="project" value="TreeGrafter"/>
</dbReference>
<dbReference type="AlphaFoldDB" id="A0A1Q9ATD4"/>
<dbReference type="EC" id="2.7.7.87" evidence="3 13"/>
<dbReference type="GO" id="GO:0003725">
    <property type="term" value="F:double-stranded RNA binding"/>
    <property type="evidence" value="ECO:0007669"/>
    <property type="project" value="UniProtKB-UniRule"/>
</dbReference>
<evidence type="ECO:0000256" key="12">
    <source>
        <dbReference type="ARBA" id="ARBA00048366"/>
    </source>
</evidence>
<feature type="binding site" evidence="14">
    <location>
        <position position="184"/>
    </location>
    <ligand>
        <name>L-threonine</name>
        <dbReference type="ChEBI" id="CHEBI:57926"/>
    </ligand>
</feature>
<evidence type="ECO:0000256" key="6">
    <source>
        <dbReference type="ARBA" id="ARBA00022679"/>
    </source>
</evidence>
<feature type="binding site" evidence="14">
    <location>
        <position position="121"/>
    </location>
    <ligand>
        <name>ATP</name>
        <dbReference type="ChEBI" id="CHEBI:30616"/>
    </ligand>
</feature>
<accession>A0A1Q9ATD4</accession>
<comment type="caution">
    <text evidence="16">The sequence shown here is derived from an EMBL/GenBank/DDBJ whole genome shotgun (WGS) entry which is preliminary data.</text>
</comment>
<gene>
    <name evidence="16" type="ORF">BJF93_17935</name>
</gene>
<evidence type="ECO:0000256" key="11">
    <source>
        <dbReference type="ARBA" id="ARBA00029774"/>
    </source>
</evidence>
<dbReference type="Pfam" id="PF03481">
    <property type="entry name" value="Sua5_C"/>
    <property type="match status" value="1"/>
</dbReference>
<dbReference type="GO" id="GO:0005737">
    <property type="term" value="C:cytoplasm"/>
    <property type="evidence" value="ECO:0007669"/>
    <property type="project" value="UniProtKB-SubCell"/>
</dbReference>
<keyword evidence="9 13" id="KW-0547">Nucleotide-binding</keyword>
<dbReference type="InterPro" id="IPR050156">
    <property type="entry name" value="TC-AMP_synthase_SUA5"/>
</dbReference>